<dbReference type="CDD" id="cd01004">
    <property type="entry name" value="PBP2_MidA_like"/>
    <property type="match status" value="1"/>
</dbReference>
<dbReference type="PANTHER" id="PTHR35936:SF17">
    <property type="entry name" value="ARGININE-BINDING EXTRACELLULAR PROTEIN ARTP"/>
    <property type="match status" value="1"/>
</dbReference>
<dbReference type="PANTHER" id="PTHR35936">
    <property type="entry name" value="MEMBRANE-BOUND LYTIC MUREIN TRANSGLYCOSYLASE F"/>
    <property type="match status" value="1"/>
</dbReference>
<dbReference type="EMBL" id="BAAANN010000018">
    <property type="protein sequence ID" value="GAA1967633.1"/>
    <property type="molecule type" value="Genomic_DNA"/>
</dbReference>
<dbReference type="SMART" id="SM00062">
    <property type="entry name" value="PBPb"/>
    <property type="match status" value="1"/>
</dbReference>
<dbReference type="RefSeq" id="WP_344422183.1">
    <property type="nucleotide sequence ID" value="NZ_BAAANN010000018.1"/>
</dbReference>
<feature type="domain" description="Solute-binding protein family 3/N-terminal" evidence="2">
    <location>
        <begin position="59"/>
        <end position="286"/>
    </location>
</feature>
<proteinExistence type="predicted"/>
<comment type="caution">
    <text evidence="3">The sequence shown here is derived from an EMBL/GenBank/DDBJ whole genome shotgun (WGS) entry which is preliminary data.</text>
</comment>
<evidence type="ECO:0000313" key="4">
    <source>
        <dbReference type="Proteomes" id="UP001501116"/>
    </source>
</evidence>
<gene>
    <name evidence="3" type="ORF">GCM10009754_45480</name>
</gene>
<sequence length="299" mass="31963">MRRTPMAIVWPLVLVAALVSGCGLSSAGPPDPALLARPHGRCDPALAATVPAPVRERGSIGVAMVPHTPPMAYHAEDNATIVGLDRDMSQAIADVFCLTATPIPTSLDAIVPGLAAGRYDIVLASLSPTEERRKNADFVTYYNGGQGFLVRTGTTYPVRDYLDLCGRSVGVIIGSVQQGQLEQAAGVCARAGRPDWRLSLFPDGSASVLALRSSRIDVLYFSISLTKYVANTAPALFHLAGQYKRSLVAVGLAKNSPLTVPVHEAVRKLMADGTYRKILEKWSLRDNELDTAEILKGRS</sequence>
<dbReference type="SUPFAM" id="SSF53850">
    <property type="entry name" value="Periplasmic binding protein-like II"/>
    <property type="match status" value="1"/>
</dbReference>
<name>A0ABN2REE9_9PSEU</name>
<accession>A0ABN2REE9</accession>
<evidence type="ECO:0000259" key="2">
    <source>
        <dbReference type="SMART" id="SM00062"/>
    </source>
</evidence>
<dbReference type="Proteomes" id="UP001501116">
    <property type="component" value="Unassembled WGS sequence"/>
</dbReference>
<dbReference type="Gene3D" id="3.40.190.10">
    <property type="entry name" value="Periplasmic binding protein-like II"/>
    <property type="match status" value="2"/>
</dbReference>
<evidence type="ECO:0000256" key="1">
    <source>
        <dbReference type="ARBA" id="ARBA00022729"/>
    </source>
</evidence>
<dbReference type="Pfam" id="PF00497">
    <property type="entry name" value="SBP_bac_3"/>
    <property type="match status" value="1"/>
</dbReference>
<evidence type="ECO:0000313" key="3">
    <source>
        <dbReference type="EMBL" id="GAA1967633.1"/>
    </source>
</evidence>
<keyword evidence="1" id="KW-0732">Signal</keyword>
<organism evidence="3 4">
    <name type="scientific">Amycolatopsis minnesotensis</name>
    <dbReference type="NCBI Taxonomy" id="337894"/>
    <lineage>
        <taxon>Bacteria</taxon>
        <taxon>Bacillati</taxon>
        <taxon>Actinomycetota</taxon>
        <taxon>Actinomycetes</taxon>
        <taxon>Pseudonocardiales</taxon>
        <taxon>Pseudonocardiaceae</taxon>
        <taxon>Amycolatopsis</taxon>
    </lineage>
</organism>
<dbReference type="InterPro" id="IPR001638">
    <property type="entry name" value="Solute-binding_3/MltF_N"/>
</dbReference>
<reference evidence="3 4" key="1">
    <citation type="journal article" date="2019" name="Int. J. Syst. Evol. Microbiol.">
        <title>The Global Catalogue of Microorganisms (GCM) 10K type strain sequencing project: providing services to taxonomists for standard genome sequencing and annotation.</title>
        <authorList>
            <consortium name="The Broad Institute Genomics Platform"/>
            <consortium name="The Broad Institute Genome Sequencing Center for Infectious Disease"/>
            <person name="Wu L."/>
            <person name="Ma J."/>
        </authorList>
    </citation>
    <scope>NUCLEOTIDE SEQUENCE [LARGE SCALE GENOMIC DNA]</scope>
    <source>
        <strain evidence="3 4">JCM 14545</strain>
    </source>
</reference>
<protein>
    <submittedName>
        <fullName evidence="3">ABC transporter substrate-binding protein</fullName>
    </submittedName>
</protein>
<dbReference type="PROSITE" id="PS51257">
    <property type="entry name" value="PROKAR_LIPOPROTEIN"/>
    <property type="match status" value="1"/>
</dbReference>
<keyword evidence="4" id="KW-1185">Reference proteome</keyword>